<evidence type="ECO:0000313" key="5">
    <source>
        <dbReference type="Proteomes" id="UP000184184"/>
    </source>
</evidence>
<sequence>MEQLENDVELDLDNDDKTLSSIKRYVQMKRVFDLIVSLLMFIVLLPISIIIGLWIALDSGLPILFKQERMGYKGRTFKIIKFRTMKNDSFTKDGITHKGDMRITRIGKILRKFRLDEIPQLINVIKGEMSFVGPRPDMPHLYRNTNKLYKYVLLVPPGITGKATLEFKDEDELINNSDNPEKFYNEIIFPEKVRLNVEYIKEATILKDMKIMIETVVRVIK</sequence>
<dbReference type="Pfam" id="PF02397">
    <property type="entry name" value="Bac_transf"/>
    <property type="match status" value="1"/>
</dbReference>
<proteinExistence type="inferred from homology"/>
<protein>
    <submittedName>
        <fullName evidence="4">Sugar transferase involved in LPS biosynthesis (Colanic, teichoic acid)</fullName>
    </submittedName>
</protein>
<keyword evidence="2" id="KW-0812">Transmembrane</keyword>
<dbReference type="EMBL" id="FRCZ01000001">
    <property type="protein sequence ID" value="SHM59624.1"/>
    <property type="molecule type" value="Genomic_DNA"/>
</dbReference>
<dbReference type="PANTHER" id="PTHR30576">
    <property type="entry name" value="COLANIC BIOSYNTHESIS UDP-GLUCOSE LIPID CARRIER TRANSFERASE"/>
    <property type="match status" value="1"/>
</dbReference>
<comment type="similarity">
    <text evidence="1">Belongs to the bacterial sugar transferase family.</text>
</comment>
<name>A0A1M7K356_9BACI</name>
<organism evidence="4 5">
    <name type="scientific">Gracilibacillus kekensis</name>
    <dbReference type="NCBI Taxonomy" id="1027249"/>
    <lineage>
        <taxon>Bacteria</taxon>
        <taxon>Bacillati</taxon>
        <taxon>Bacillota</taxon>
        <taxon>Bacilli</taxon>
        <taxon>Bacillales</taxon>
        <taxon>Bacillaceae</taxon>
        <taxon>Gracilibacillus</taxon>
    </lineage>
</organism>
<dbReference type="STRING" id="1027249.SAMN05216179_0557"/>
<feature type="transmembrane region" description="Helical" evidence="2">
    <location>
        <begin position="31"/>
        <end position="57"/>
    </location>
</feature>
<gene>
    <name evidence="4" type="ORF">SAMN05216179_0557</name>
</gene>
<keyword evidence="5" id="KW-1185">Reference proteome</keyword>
<evidence type="ECO:0000256" key="2">
    <source>
        <dbReference type="SAM" id="Phobius"/>
    </source>
</evidence>
<keyword evidence="4" id="KW-0808">Transferase</keyword>
<keyword evidence="2" id="KW-1133">Transmembrane helix</keyword>
<dbReference type="AlphaFoldDB" id="A0A1M7K356"/>
<dbReference type="PANTHER" id="PTHR30576:SF0">
    <property type="entry name" value="UNDECAPRENYL-PHOSPHATE N-ACETYLGALACTOSAMINYL 1-PHOSPHATE TRANSFERASE-RELATED"/>
    <property type="match status" value="1"/>
</dbReference>
<evidence type="ECO:0000313" key="4">
    <source>
        <dbReference type="EMBL" id="SHM59624.1"/>
    </source>
</evidence>
<dbReference type="InterPro" id="IPR003362">
    <property type="entry name" value="Bact_transf"/>
</dbReference>
<dbReference type="Proteomes" id="UP000184184">
    <property type="component" value="Unassembled WGS sequence"/>
</dbReference>
<evidence type="ECO:0000256" key="1">
    <source>
        <dbReference type="ARBA" id="ARBA00006464"/>
    </source>
</evidence>
<evidence type="ECO:0000259" key="3">
    <source>
        <dbReference type="Pfam" id="PF02397"/>
    </source>
</evidence>
<feature type="domain" description="Bacterial sugar transferase" evidence="3">
    <location>
        <begin position="29"/>
        <end position="221"/>
    </location>
</feature>
<dbReference type="RefSeq" id="WP_073199419.1">
    <property type="nucleotide sequence ID" value="NZ_FRCZ01000001.1"/>
</dbReference>
<keyword evidence="2" id="KW-0472">Membrane</keyword>
<reference evidence="4 5" key="1">
    <citation type="submission" date="2016-11" db="EMBL/GenBank/DDBJ databases">
        <authorList>
            <person name="Jaros S."/>
            <person name="Januszkiewicz K."/>
            <person name="Wedrychowicz H."/>
        </authorList>
    </citation>
    <scope>NUCLEOTIDE SEQUENCE [LARGE SCALE GENOMIC DNA]</scope>
    <source>
        <strain evidence="4 5">CGMCC 1.10681</strain>
    </source>
</reference>
<dbReference type="GO" id="GO:0016780">
    <property type="term" value="F:phosphotransferase activity, for other substituted phosphate groups"/>
    <property type="evidence" value="ECO:0007669"/>
    <property type="project" value="TreeGrafter"/>
</dbReference>
<accession>A0A1M7K356</accession>
<dbReference type="OrthoDB" id="9808602at2"/>